<gene>
    <name evidence="2" type="ORF">pdam_00012674</name>
</gene>
<evidence type="ECO:0000313" key="2">
    <source>
        <dbReference type="EMBL" id="RMX47289.1"/>
    </source>
</evidence>
<protein>
    <submittedName>
        <fullName evidence="2">Uncharacterized protein</fullName>
    </submittedName>
</protein>
<keyword evidence="3" id="KW-1185">Reference proteome</keyword>
<organism evidence="2 3">
    <name type="scientific">Pocillopora damicornis</name>
    <name type="common">Cauliflower coral</name>
    <name type="synonym">Millepora damicornis</name>
    <dbReference type="NCBI Taxonomy" id="46731"/>
    <lineage>
        <taxon>Eukaryota</taxon>
        <taxon>Metazoa</taxon>
        <taxon>Cnidaria</taxon>
        <taxon>Anthozoa</taxon>
        <taxon>Hexacorallia</taxon>
        <taxon>Scleractinia</taxon>
        <taxon>Astrocoeniina</taxon>
        <taxon>Pocilloporidae</taxon>
        <taxon>Pocillopora</taxon>
    </lineage>
</organism>
<evidence type="ECO:0000313" key="3">
    <source>
        <dbReference type="Proteomes" id="UP000275408"/>
    </source>
</evidence>
<dbReference type="Proteomes" id="UP000275408">
    <property type="component" value="Unassembled WGS sequence"/>
</dbReference>
<dbReference type="EMBL" id="RCHS01002445">
    <property type="protein sequence ID" value="RMX47289.1"/>
    <property type="molecule type" value="Genomic_DNA"/>
</dbReference>
<accession>A0A3M6U159</accession>
<comment type="caution">
    <text evidence="2">The sequence shown here is derived from an EMBL/GenBank/DDBJ whole genome shotgun (WGS) entry which is preliminary data.</text>
</comment>
<reference evidence="2 3" key="1">
    <citation type="journal article" date="2018" name="Sci. Rep.">
        <title>Comparative analysis of the Pocillopora damicornis genome highlights role of immune system in coral evolution.</title>
        <authorList>
            <person name="Cunning R."/>
            <person name="Bay R.A."/>
            <person name="Gillette P."/>
            <person name="Baker A.C."/>
            <person name="Traylor-Knowles N."/>
        </authorList>
    </citation>
    <scope>NUCLEOTIDE SEQUENCE [LARGE SCALE GENOMIC DNA]</scope>
    <source>
        <strain evidence="2">RSMAS</strain>
        <tissue evidence="2">Whole animal</tissue>
    </source>
</reference>
<dbReference type="AntiFam" id="ANF00062">
    <property type="entry name" value="Shadow ORF (opposite ABC transporter protein)"/>
</dbReference>
<feature type="region of interest" description="Disordered" evidence="1">
    <location>
        <begin position="169"/>
        <end position="219"/>
    </location>
</feature>
<dbReference type="AlphaFoldDB" id="A0A3M6U159"/>
<proteinExistence type="predicted"/>
<evidence type="ECO:0000256" key="1">
    <source>
        <dbReference type="SAM" id="MobiDB-lite"/>
    </source>
</evidence>
<feature type="compositionally biased region" description="Polar residues" evidence="1">
    <location>
        <begin position="169"/>
        <end position="178"/>
    </location>
</feature>
<feature type="compositionally biased region" description="Low complexity" evidence="1">
    <location>
        <begin position="181"/>
        <end position="195"/>
    </location>
</feature>
<sequence length="219" mass="24915">MFAYTPPSDTNSSCLSLIKEERRKNTINRRKSPKAAVRVNTSSRRTSGGFFSSVLAIATRCFSPPLSLSPRSPTTDCVLRNHSYDLTERLLSDLERTQKMTEIDFNKSPYASLKNRLRGPITLDSRNGLSCQRRIRRCRNLTTFPTRNVMHEHQKCGRLSLYHLTNVQSHSQENQQSKPAIESNNEVNNSYSNISKSGKNGKQEFTEQSHISAKFLDSE</sequence>
<name>A0A3M6U159_POCDA</name>